<reference evidence="1 2" key="1">
    <citation type="journal article" date="2022" name="bioRxiv">
        <title>An ancient truncated duplication of the anti-Mullerian hormone receptor type 2 gene is a potential conserved master sex determinant in the Pangasiidae catfish family.</title>
        <authorList>
            <person name="Wen M."/>
            <person name="Pan Q."/>
            <person name="Jouanno E."/>
            <person name="Montfort J."/>
            <person name="Zahm M."/>
            <person name="Cabau C."/>
            <person name="Klopp C."/>
            <person name="Iampietro C."/>
            <person name="Roques C."/>
            <person name="Bouchez O."/>
            <person name="Castinel A."/>
            <person name="Donnadieu C."/>
            <person name="Parrinello H."/>
            <person name="Poncet C."/>
            <person name="Belmonte E."/>
            <person name="Gautier V."/>
            <person name="Avarre J.-C."/>
            <person name="Dugue R."/>
            <person name="Gustiano R."/>
            <person name="Ha T.T.T."/>
            <person name="Campet M."/>
            <person name="Sriphairoj K."/>
            <person name="Ribolli J."/>
            <person name="de Almeida F.L."/>
            <person name="Desvignes T."/>
            <person name="Postlethwait J.H."/>
            <person name="Bucao C.F."/>
            <person name="Robinson-Rechavi M."/>
            <person name="Bobe J."/>
            <person name="Herpin A."/>
            <person name="Guiguen Y."/>
        </authorList>
    </citation>
    <scope>NUCLEOTIDE SEQUENCE [LARGE SCALE GENOMIC DNA]</scope>
    <source>
        <strain evidence="1">YG-Dec2019</strain>
    </source>
</reference>
<evidence type="ECO:0000313" key="2">
    <source>
        <dbReference type="Proteomes" id="UP000829447"/>
    </source>
</evidence>
<comment type="caution">
    <text evidence="1">The sequence shown here is derived from an EMBL/GenBank/DDBJ whole genome shotgun (WGS) entry which is preliminary data.</text>
</comment>
<proteinExistence type="predicted"/>
<accession>A0ACC5XIA1</accession>
<keyword evidence="2" id="KW-1185">Reference proteome</keyword>
<dbReference type="Proteomes" id="UP000829447">
    <property type="component" value="Linkage Group LG21"/>
</dbReference>
<gene>
    <name evidence="1" type="ORF">PGIGA_G00127790</name>
</gene>
<protein>
    <submittedName>
        <fullName evidence="1">Uncharacterized protein</fullName>
    </submittedName>
</protein>
<dbReference type="EMBL" id="CM040474">
    <property type="protein sequence ID" value="MCI4390860.1"/>
    <property type="molecule type" value="Genomic_DNA"/>
</dbReference>
<sequence length="89" mass="10113">MWKCLEGKLKEFLLLVVAKEATAEGGVCYVLDGILVVYGIILTILYCRLRMQSGNKETNEENPDGIYQGLKHRNQDTYETLHVKKQPLA</sequence>
<organism evidence="1 2">
    <name type="scientific">Pangasianodon gigas</name>
    <name type="common">Mekong giant catfish</name>
    <name type="synonym">Pangasius gigas</name>
    <dbReference type="NCBI Taxonomy" id="30993"/>
    <lineage>
        <taxon>Eukaryota</taxon>
        <taxon>Metazoa</taxon>
        <taxon>Chordata</taxon>
        <taxon>Craniata</taxon>
        <taxon>Vertebrata</taxon>
        <taxon>Euteleostomi</taxon>
        <taxon>Actinopterygii</taxon>
        <taxon>Neopterygii</taxon>
        <taxon>Teleostei</taxon>
        <taxon>Ostariophysi</taxon>
        <taxon>Siluriformes</taxon>
        <taxon>Pangasiidae</taxon>
        <taxon>Pangasianodon</taxon>
    </lineage>
</organism>
<evidence type="ECO:0000313" key="1">
    <source>
        <dbReference type="EMBL" id="MCI4390860.1"/>
    </source>
</evidence>
<name>A0ACC5XIA1_PANGG</name>